<keyword evidence="2" id="KW-1185">Reference proteome</keyword>
<evidence type="ECO:0000313" key="2">
    <source>
        <dbReference type="Proteomes" id="UP000035642"/>
    </source>
</evidence>
<reference evidence="2" key="1">
    <citation type="submission" date="2012-09" db="EMBL/GenBank/DDBJ databases">
        <authorList>
            <person name="Martin A.A."/>
        </authorList>
    </citation>
    <scope>NUCLEOTIDE SEQUENCE</scope>
</reference>
<dbReference type="STRING" id="6313.A0A0K0D165"/>
<dbReference type="WBParaSite" id="ACAC_0000381001-mRNA-1">
    <property type="protein sequence ID" value="ACAC_0000381001-mRNA-1"/>
    <property type="gene ID" value="ACAC_0000381001"/>
</dbReference>
<dbReference type="Proteomes" id="UP000035642">
    <property type="component" value="Unassembled WGS sequence"/>
</dbReference>
<proteinExistence type="predicted"/>
<evidence type="ECO:0000313" key="3">
    <source>
        <dbReference type="WBParaSite" id="ACAC_0000381001-mRNA-1"/>
    </source>
</evidence>
<keyword evidence="1" id="KW-0175">Coiled coil</keyword>
<accession>A0A0K0D165</accession>
<feature type="coiled-coil region" evidence="1">
    <location>
        <begin position="7"/>
        <end position="41"/>
    </location>
</feature>
<protein>
    <submittedName>
        <fullName evidence="3">DUF3523 domain-containing protein</fullName>
    </submittedName>
</protein>
<reference evidence="3" key="2">
    <citation type="submission" date="2017-02" db="UniProtKB">
        <authorList>
            <consortium name="WormBaseParasite"/>
        </authorList>
    </citation>
    <scope>IDENTIFICATION</scope>
</reference>
<dbReference type="AlphaFoldDB" id="A0A0K0D165"/>
<evidence type="ECO:0000256" key="1">
    <source>
        <dbReference type="SAM" id="Coils"/>
    </source>
</evidence>
<organism evidence="2 3">
    <name type="scientific">Angiostrongylus cantonensis</name>
    <name type="common">Rat lungworm</name>
    <dbReference type="NCBI Taxonomy" id="6313"/>
    <lineage>
        <taxon>Eukaryota</taxon>
        <taxon>Metazoa</taxon>
        <taxon>Ecdysozoa</taxon>
        <taxon>Nematoda</taxon>
        <taxon>Chromadorea</taxon>
        <taxon>Rhabditida</taxon>
        <taxon>Rhabditina</taxon>
        <taxon>Rhabditomorpha</taxon>
        <taxon>Strongyloidea</taxon>
        <taxon>Metastrongylidae</taxon>
        <taxon>Angiostrongylus</taxon>
    </lineage>
</organism>
<sequence>MEMQQHMKLLEDQREAAERRAEIAEAKVADYEKNFIEYRGQMEGEAIRAITNGYRNALSTIPSSRREGGLSIDRLFPLRLSNYCENVGGLPVVDLFRLDLMSFDVLYEIICIYVR</sequence>
<name>A0A0K0D165_ANGCA</name>